<dbReference type="RefSeq" id="WP_222876168.1">
    <property type="nucleotide sequence ID" value="NZ_AP023361.1"/>
</dbReference>
<dbReference type="Proteomes" id="UP000515317">
    <property type="component" value="Chromosome"/>
</dbReference>
<evidence type="ECO:0000313" key="3">
    <source>
        <dbReference type="Proteomes" id="UP000515317"/>
    </source>
</evidence>
<dbReference type="Gene3D" id="3.90.420.10">
    <property type="entry name" value="Oxidoreductase, molybdopterin-binding domain"/>
    <property type="match status" value="1"/>
</dbReference>
<keyword evidence="3" id="KW-1185">Reference proteome</keyword>
<gene>
    <name evidence="2" type="ORF">IZ6_01940</name>
</gene>
<proteinExistence type="predicted"/>
<feature type="domain" description="Oxidoreductase molybdopterin-binding" evidence="1">
    <location>
        <begin position="102"/>
        <end position="245"/>
    </location>
</feature>
<dbReference type="KEGG" id="tso:IZ6_01940"/>
<organism evidence="2 3">
    <name type="scientific">Terrihabitans soli</name>
    <dbReference type="NCBI Taxonomy" id="708113"/>
    <lineage>
        <taxon>Bacteria</taxon>
        <taxon>Pseudomonadati</taxon>
        <taxon>Pseudomonadota</taxon>
        <taxon>Alphaproteobacteria</taxon>
        <taxon>Hyphomicrobiales</taxon>
        <taxon>Terrihabitans</taxon>
    </lineage>
</organism>
<reference evidence="2 3" key="1">
    <citation type="submission" date="2020-08" db="EMBL/GenBank/DDBJ databases">
        <title>Genome sequence of Rhizobiales bacterium strain IZ6.</title>
        <authorList>
            <person name="Nakai R."/>
            <person name="Naganuma T."/>
        </authorList>
    </citation>
    <scope>NUCLEOTIDE SEQUENCE [LARGE SCALE GENOMIC DNA]</scope>
    <source>
        <strain evidence="2 3">IZ6</strain>
    </source>
</reference>
<dbReference type="SUPFAM" id="SSF56524">
    <property type="entry name" value="Oxidoreductase molybdopterin-binding domain"/>
    <property type="match status" value="1"/>
</dbReference>
<dbReference type="PANTHER" id="PTHR43032:SF2">
    <property type="entry name" value="BLL0505 PROTEIN"/>
    <property type="match status" value="1"/>
</dbReference>
<evidence type="ECO:0000259" key="1">
    <source>
        <dbReference type="Pfam" id="PF00174"/>
    </source>
</evidence>
<evidence type="ECO:0000313" key="2">
    <source>
        <dbReference type="EMBL" id="BCJ89459.1"/>
    </source>
</evidence>
<dbReference type="EMBL" id="AP023361">
    <property type="protein sequence ID" value="BCJ89459.1"/>
    <property type="molecule type" value="Genomic_DNA"/>
</dbReference>
<sequence>MRRPRRPLVDARDVIRDAAKPMDLTTRRAFLKHAAGLGTLTFLTGCDVVDSSSAESALETMSRFNDRVQAALFNPHKLAPEYPSSWVMRPFPFNGFYSADQAPEVDPATYKLELAGKIADTRPWTLEQLYALPQTTQITRHICVEGWSAIGSWTGARFSDFLQRIGADLKAPYVTLRCADGYFTSIDMPTALHPQTQLSFAFDNEILPRIYGFPMKLRMPTKLGFKNPKHITAIEVTDRFQGGYWENQGYNWFSGL</sequence>
<dbReference type="InterPro" id="IPR000572">
    <property type="entry name" value="OxRdtase_Mopterin-bd_dom"/>
</dbReference>
<dbReference type="Pfam" id="PF00174">
    <property type="entry name" value="Oxidored_molyb"/>
    <property type="match status" value="1"/>
</dbReference>
<name>A0A6S6QKP5_9HYPH</name>
<dbReference type="AlphaFoldDB" id="A0A6S6QKP5"/>
<protein>
    <recommendedName>
        <fullName evidence="1">Oxidoreductase molybdopterin-binding domain-containing protein</fullName>
    </recommendedName>
</protein>
<dbReference type="PANTHER" id="PTHR43032">
    <property type="entry name" value="PROTEIN-METHIONINE-SULFOXIDE REDUCTASE"/>
    <property type="match status" value="1"/>
</dbReference>
<accession>A0A6S6QKP5</accession>
<dbReference type="InterPro" id="IPR036374">
    <property type="entry name" value="OxRdtase_Mopterin-bd_sf"/>
</dbReference>